<organism evidence="1 2">
    <name type="scientific">Glaesserella australis</name>
    <dbReference type="NCBI Taxonomy" id="2094024"/>
    <lineage>
        <taxon>Bacteria</taxon>
        <taxon>Pseudomonadati</taxon>
        <taxon>Pseudomonadota</taxon>
        <taxon>Gammaproteobacteria</taxon>
        <taxon>Pasteurellales</taxon>
        <taxon>Pasteurellaceae</taxon>
        <taxon>Glaesserella</taxon>
    </lineage>
</organism>
<dbReference type="EMBL" id="PTPX01000017">
    <property type="protein sequence ID" value="RAL18364.1"/>
    <property type="molecule type" value="Genomic_DNA"/>
</dbReference>
<dbReference type="AlphaFoldDB" id="A0A328C1I5"/>
<reference evidence="2" key="1">
    <citation type="submission" date="2018-02" db="EMBL/GenBank/DDBJ databases">
        <title>Glaesserella australis sp. nov., isolated from the lungs of pigs.</title>
        <authorList>
            <person name="Turni C."/>
            <person name="Christensen H."/>
        </authorList>
    </citation>
    <scope>NUCLEOTIDE SEQUENCE [LARGE SCALE GENOMIC DNA]</scope>
    <source>
        <strain evidence="2">HS4635</strain>
    </source>
</reference>
<proteinExistence type="predicted"/>
<name>A0A328C1I5_9PAST</name>
<evidence type="ECO:0000313" key="2">
    <source>
        <dbReference type="Proteomes" id="UP000248689"/>
    </source>
</evidence>
<dbReference type="RefSeq" id="WP_111750540.1">
    <property type="nucleotide sequence ID" value="NZ_PTPX01000017.1"/>
</dbReference>
<evidence type="ECO:0000313" key="1">
    <source>
        <dbReference type="EMBL" id="RAL18364.1"/>
    </source>
</evidence>
<comment type="caution">
    <text evidence="1">The sequence shown here is derived from an EMBL/GenBank/DDBJ whole genome shotgun (WGS) entry which is preliminary data.</text>
</comment>
<accession>A0A328C1I5</accession>
<sequence>MSIVFQEFQDDELVYQYADFDVDNTSYTIAFTKMLEGMLDFDEMILRITQGKLTYSIEFTLSEIYYDENYRGELYLPPKNHRFTKSKYEALKTQLFSLIFAHYQRYNPECYLIVADRLSLQKMYQKMCEFRSEQFIRFKPIMGLGQNGECFLILTPTVQEVIC</sequence>
<dbReference type="OrthoDB" id="5674325at2"/>
<dbReference type="Proteomes" id="UP000248689">
    <property type="component" value="Unassembled WGS sequence"/>
</dbReference>
<protein>
    <submittedName>
        <fullName evidence="1">Uncharacterized protein</fullName>
    </submittedName>
</protein>
<keyword evidence="2" id="KW-1185">Reference proteome</keyword>
<gene>
    <name evidence="1" type="ORF">C5N92_09095</name>
</gene>